<feature type="coiled-coil region" evidence="1">
    <location>
        <begin position="499"/>
        <end position="568"/>
    </location>
</feature>
<dbReference type="OrthoDB" id="9815057at2"/>
<dbReference type="Proteomes" id="UP000046155">
    <property type="component" value="Unassembled WGS sequence"/>
</dbReference>
<dbReference type="RefSeq" id="WP_044665226.1">
    <property type="nucleotide sequence ID" value="NZ_CDRZ01000239.1"/>
</dbReference>
<organism evidence="2 3">
    <name type="scientific">Syntrophaceticus schinkii</name>
    <dbReference type="NCBI Taxonomy" id="499207"/>
    <lineage>
        <taxon>Bacteria</taxon>
        <taxon>Bacillati</taxon>
        <taxon>Bacillota</taxon>
        <taxon>Clostridia</taxon>
        <taxon>Thermoanaerobacterales</taxon>
        <taxon>Thermoanaerobacterales Family III. Incertae Sedis</taxon>
        <taxon>Syntrophaceticus</taxon>
    </lineage>
</organism>
<feature type="coiled-coil region" evidence="1">
    <location>
        <begin position="737"/>
        <end position="825"/>
    </location>
</feature>
<keyword evidence="3" id="KW-1185">Reference proteome</keyword>
<dbReference type="PANTHER" id="PTHR45615:SF80">
    <property type="entry name" value="GRIP DOMAIN-CONTAINING PROTEIN"/>
    <property type="match status" value="1"/>
</dbReference>
<feature type="coiled-coil region" evidence="1">
    <location>
        <begin position="860"/>
        <end position="957"/>
    </location>
</feature>
<proteinExistence type="predicted"/>
<gene>
    <name evidence="2" type="ORF">SSCH_420026</name>
</gene>
<dbReference type="EMBL" id="CDRZ01000239">
    <property type="protein sequence ID" value="CEO89233.1"/>
    <property type="molecule type" value="Genomic_DNA"/>
</dbReference>
<evidence type="ECO:0000313" key="2">
    <source>
        <dbReference type="EMBL" id="CEO89233.1"/>
    </source>
</evidence>
<accession>A0A0B7MM22</accession>
<sequence>MPRISRVRLHNIRYGKERRVLDNLIFDLRGRSSLLILENGGGKTLILQLISQVVCPNAPLGKRRLATLVRSNPFTGHVLVEWQLDADTPAYILTGFCFAENTGSANRDMDYFNYLSAWEYSRPHSWDLESLPLVDEDGRTLNYRELQERLRSSGQFRIFSSDRRREYQRDLRTYNINPEEWERVLETNSDEGGVGKFFEYCSKTRSLLEKLFIPAIDDILGRGSSGTEDDLTRSFQQASAELMHLPEFQSHMQSLNKLGERIGVMQEALSGVKGAAGEVEAARTARQSLFNTLVRGLPRLADEQRELAERLQKNQDRVREIQYLLASVKCETLRRSLDALQNELNKKEREKDAARRCLEDTEGNYNRLKAWRFCESWLEKDHLLKQEEAAQQRLLQGHESVAKEIDSLGLQLWPLLCTVGREVEAQTTAEEKQLDVLQQEMRKASDAERELNEKMQSNLYRQTRLEVKSEGFAKRRTELAGSLHDVGIETDLSSPEKAEGLLNDALKGLERKIEELAEAIRKSNSRLDECSTQINILSGRKGELDKGRKDLLMARERWQEDVDRLRELLALAGLEWLFSPEDFAALQGELEVCRQQSQQSLVDLELQMNRLQERQSLLGGEAGAVPNNDILLLKDTLSSQGVDTITGALFLRNLPGSEERKQLIRRYPWLPYALIAEQGQLQRIIRRSPELRVDLSAAVPVAARSSIELSPEEQANDALLCFFHNQGMEPFVIPERLDDILYRLEEQLEQLKEKRKDEEGRNEQIRRASIVLANLLTNYEYQTAEEWEQRLKDAENALQGVCDDLEAAKEQERRIKEQLEIARTEKSKADQHLIELRNFRKPLEKYRLEFQEEDARKAEMVRLQQTLTAMEAELELCKTRKEKLDREIKDLQEQNRATLDKLNRLEKDNKDFYPSTWDYPEELIPKGVSWEDYRETAENLRARKESLNREVASLKDVDRLITGYKKDLEDLQGYIKGTGLDFAEVKNSYRPVRKQELDVCGREVKAYQDAFQKADKAFRSAEVLTGKEEGAWEIECSNVVDRHRHEPAELKGIDLEGYSKKLNEEKEEVSGRIVKQGEKLDLLGRLQQEYRIQVEDLTAVGLELTDDPGWETERELKELTCDAGAPRRAIRREMEAVDKALQRLAESHDAWHQVVDSCRQELEVLNNLDIRHLFKQLKDRTMVEGWEKDALSVQESLCHVGRVISKSQEELERRLKDLDRIKEEIAERAYSHVDNILEQLKTLQRMSRVELRGSSIPLMEIDLRPPNEDEGKELVRSYLADVIASAVQRRQEGESEDDLQQYLEGAVRSAALVEQLVPLDGIKLTVLKPRADDQPYQSSDYDRWENLTFWSGAQKYIGRFAVFVALMAYLREKRKKEQREQRTSVIIADNPFGEASSGHILEILKALTQQAGVQLFCVTAHRQTGIMKDFPVIYSLVSRPTLSGQQRMVIDPEKIPAPGAMEAARGMINDTDNPSWKMDIDGQLKLF</sequence>
<feature type="coiled-coil region" evidence="1">
    <location>
        <begin position="301"/>
        <end position="364"/>
    </location>
</feature>
<dbReference type="PANTHER" id="PTHR45615">
    <property type="entry name" value="MYOSIN HEAVY CHAIN, NON-MUSCLE"/>
    <property type="match status" value="1"/>
</dbReference>
<evidence type="ECO:0000256" key="1">
    <source>
        <dbReference type="SAM" id="Coils"/>
    </source>
</evidence>
<evidence type="ECO:0000313" key="3">
    <source>
        <dbReference type="Proteomes" id="UP000046155"/>
    </source>
</evidence>
<name>A0A0B7MM22_9FIRM</name>
<reference evidence="3" key="1">
    <citation type="submission" date="2015-01" db="EMBL/GenBank/DDBJ databases">
        <authorList>
            <person name="Manzoor Shahid"/>
            <person name="Zubair Saima"/>
        </authorList>
    </citation>
    <scope>NUCLEOTIDE SEQUENCE [LARGE SCALE GENOMIC DNA]</scope>
    <source>
        <strain evidence="3">Sp3</strain>
    </source>
</reference>
<protein>
    <submittedName>
        <fullName evidence="2">Uncharacterized protein</fullName>
    </submittedName>
</protein>
<feature type="coiled-coil region" evidence="1">
    <location>
        <begin position="427"/>
        <end position="457"/>
    </location>
</feature>
<keyword evidence="1" id="KW-0175">Coiled coil</keyword>
<dbReference type="SUPFAM" id="SSF52540">
    <property type="entry name" value="P-loop containing nucleoside triphosphate hydrolases"/>
    <property type="match status" value="1"/>
</dbReference>
<dbReference type="InterPro" id="IPR027417">
    <property type="entry name" value="P-loop_NTPase"/>
</dbReference>